<accession>A0ACC0WB50</accession>
<keyword evidence="2" id="KW-1185">Reference proteome</keyword>
<gene>
    <name evidence="1" type="ORF">PsorP6_007596</name>
</gene>
<protein>
    <submittedName>
        <fullName evidence="1">Uncharacterized protein</fullName>
    </submittedName>
</protein>
<organism evidence="1 2">
    <name type="scientific">Peronosclerospora sorghi</name>
    <dbReference type="NCBI Taxonomy" id="230839"/>
    <lineage>
        <taxon>Eukaryota</taxon>
        <taxon>Sar</taxon>
        <taxon>Stramenopiles</taxon>
        <taxon>Oomycota</taxon>
        <taxon>Peronosporomycetes</taxon>
        <taxon>Peronosporales</taxon>
        <taxon>Peronosporaceae</taxon>
        <taxon>Peronosclerospora</taxon>
    </lineage>
</organism>
<proteinExistence type="predicted"/>
<comment type="caution">
    <text evidence="1">The sequence shown here is derived from an EMBL/GenBank/DDBJ whole genome shotgun (WGS) entry which is preliminary data.</text>
</comment>
<name>A0ACC0WB50_9STRA</name>
<reference evidence="1 2" key="1">
    <citation type="journal article" date="2022" name="bioRxiv">
        <title>The genome of the oomycete Peronosclerospora sorghi, a cosmopolitan pathogen of maize and sorghum, is inflated with dispersed pseudogenes.</title>
        <authorList>
            <person name="Fletcher K."/>
            <person name="Martin F."/>
            <person name="Isakeit T."/>
            <person name="Cavanaugh K."/>
            <person name="Magill C."/>
            <person name="Michelmore R."/>
        </authorList>
    </citation>
    <scope>NUCLEOTIDE SEQUENCE [LARGE SCALE GENOMIC DNA]</scope>
    <source>
        <strain evidence="1">P6</strain>
    </source>
</reference>
<dbReference type="Proteomes" id="UP001163321">
    <property type="component" value="Chromosome 3"/>
</dbReference>
<evidence type="ECO:0000313" key="2">
    <source>
        <dbReference type="Proteomes" id="UP001163321"/>
    </source>
</evidence>
<dbReference type="EMBL" id="CM047582">
    <property type="protein sequence ID" value="KAI9915328.1"/>
    <property type="molecule type" value="Genomic_DNA"/>
</dbReference>
<evidence type="ECO:0000313" key="1">
    <source>
        <dbReference type="EMBL" id="KAI9915328.1"/>
    </source>
</evidence>
<sequence length="157" mass="17805">MVTIDGREITVTEVLFSPNLDRRIFSIPKLTSRGLDVMFGHRSCDIMKNGKIEWEIWNARLGHTHLVNYRRLQLINPELPVVNKPTENLCGGCIRGKKTVSSFPQQTVAVKTDGVLQLVHMDMMGPMKTQSHGGAKYVLVIIDDLLSFCHGVFSRRW</sequence>